<reference evidence="6" key="2">
    <citation type="submission" date="2025-08" db="UniProtKB">
        <authorList>
            <consortium name="Ensembl"/>
        </authorList>
    </citation>
    <scope>IDENTIFICATION</scope>
</reference>
<evidence type="ECO:0000256" key="3">
    <source>
        <dbReference type="SAM" id="MobiDB-lite"/>
    </source>
</evidence>
<feature type="domain" description="CCDC144C-like coiled-coil" evidence="5">
    <location>
        <begin position="61"/>
        <end position="178"/>
    </location>
</feature>
<dbReference type="InterPro" id="IPR021885">
    <property type="entry name" value="DUF3496"/>
</dbReference>
<evidence type="ECO:0000313" key="6">
    <source>
        <dbReference type="Ensembl" id="ENSOGAP00000019458.1"/>
    </source>
</evidence>
<dbReference type="Pfam" id="PF14915">
    <property type="entry name" value="CCDC144C"/>
    <property type="match status" value="1"/>
</dbReference>
<feature type="coiled-coil region" evidence="2">
    <location>
        <begin position="28"/>
        <end position="97"/>
    </location>
</feature>
<dbReference type="InParanoid" id="H0XTL6"/>
<feature type="domain" description="DUF3496" evidence="4">
    <location>
        <begin position="314"/>
        <end position="391"/>
    </location>
</feature>
<reference evidence="7" key="1">
    <citation type="submission" date="2011-03" db="EMBL/GenBank/DDBJ databases">
        <title>Version 3 of the genome sequence of Otolemur garnettii (Bushbaby).</title>
        <authorList>
            <consortium name="The Broad Institute Genome Sequencing Platform"/>
            <person name="Di Palma F."/>
            <person name="Johnson J."/>
            <person name="Lander E.S."/>
            <person name="Lindblad-Toh K."/>
            <person name="Jaffe D.B."/>
            <person name="Gnerre S."/>
            <person name="MacCallum I."/>
            <person name="Przybylski D."/>
            <person name="Ribeiro F.J."/>
            <person name="Burton J.N."/>
            <person name="Walker B.J."/>
            <person name="Sharpe T."/>
            <person name="Hall G."/>
        </authorList>
    </citation>
    <scope>NUCLEOTIDE SEQUENCE [LARGE SCALE GENOMIC DNA]</scope>
</reference>
<accession>H0XTL6</accession>
<keyword evidence="7" id="KW-1185">Reference proteome</keyword>
<reference evidence="6" key="3">
    <citation type="submission" date="2025-09" db="UniProtKB">
        <authorList>
            <consortium name="Ensembl"/>
        </authorList>
    </citation>
    <scope>IDENTIFICATION</scope>
</reference>
<dbReference type="HOGENOM" id="CLU_039841_0_0_1"/>
<dbReference type="EMBL" id="AAQR03178905">
    <property type="status" value="NOT_ANNOTATED_CDS"/>
    <property type="molecule type" value="Genomic_DNA"/>
</dbReference>
<organism evidence="6 7">
    <name type="scientific">Otolemur garnettii</name>
    <name type="common">Small-eared galago</name>
    <name type="synonym">Garnett's greater bushbaby</name>
    <dbReference type="NCBI Taxonomy" id="30611"/>
    <lineage>
        <taxon>Eukaryota</taxon>
        <taxon>Metazoa</taxon>
        <taxon>Chordata</taxon>
        <taxon>Craniata</taxon>
        <taxon>Vertebrata</taxon>
        <taxon>Euteleostomi</taxon>
        <taxon>Mammalia</taxon>
        <taxon>Eutheria</taxon>
        <taxon>Euarchontoglires</taxon>
        <taxon>Primates</taxon>
        <taxon>Strepsirrhini</taxon>
        <taxon>Lorisiformes</taxon>
        <taxon>Galagidae</taxon>
        <taxon>Otolemur</taxon>
    </lineage>
</organism>
<sequence>MKIQDAFHSCKRFIELKHNHCKKMKNLISVLLWEISELKETKSELELKEAEWEQKFCSLRFTLKQEEEKRRNADMLYERTKEELRRKEAQYRKEVEVKQPEQTLKTQDMELRTVKKNLDEVNFSLLKCVGYSLISEEKARFVDEEYLAHRSENEKEVKKLIESKKLLQHNLDQEKKKNSKLEKRVTRIYFRNSKQSETLFKCMEKPENLKRILRSISLPPSLTNALEITSSKCLCLQTKNQALQQELLSMKTIQTKWEELPKNKQQVEQYTQEKEEKERLDTVENLKEANLQVKTQASSQNLEQLRHSHSASTSQLQCRIKDPKFALFKKKTQEDFNKIQLEKHKNFYLEELTHRRTLSNKLNKANKTLAEVKAKLLEGQEKSRSSSTTCTQGYPSIE</sequence>
<proteinExistence type="predicted"/>
<evidence type="ECO:0008006" key="8">
    <source>
        <dbReference type="Google" id="ProtNLM"/>
    </source>
</evidence>
<feature type="compositionally biased region" description="Polar residues" evidence="3">
    <location>
        <begin position="385"/>
        <end position="398"/>
    </location>
</feature>
<feature type="region of interest" description="Disordered" evidence="3">
    <location>
        <begin position="377"/>
        <end position="398"/>
    </location>
</feature>
<dbReference type="eggNOG" id="KOG0504">
    <property type="taxonomic scope" value="Eukaryota"/>
</dbReference>
<keyword evidence="1 2" id="KW-0175">Coiled coil</keyword>
<dbReference type="InterPro" id="IPR039497">
    <property type="entry name" value="CC144C-like_CC_dom"/>
</dbReference>
<evidence type="ECO:0000259" key="5">
    <source>
        <dbReference type="Pfam" id="PF14915"/>
    </source>
</evidence>
<dbReference type="AlphaFoldDB" id="H0XTL6"/>
<dbReference type="Proteomes" id="UP000005225">
    <property type="component" value="Unassembled WGS sequence"/>
</dbReference>
<evidence type="ECO:0000256" key="1">
    <source>
        <dbReference type="ARBA" id="ARBA00023054"/>
    </source>
</evidence>
<evidence type="ECO:0000313" key="7">
    <source>
        <dbReference type="Proteomes" id="UP000005225"/>
    </source>
</evidence>
<name>H0XTL6_OTOGA</name>
<dbReference type="OMA" id="IEWEHEL"/>
<dbReference type="STRING" id="30611.ENSOGAP00000019458"/>
<evidence type="ECO:0000259" key="4">
    <source>
        <dbReference type="Pfam" id="PF12001"/>
    </source>
</evidence>
<evidence type="ECO:0000256" key="2">
    <source>
        <dbReference type="SAM" id="Coils"/>
    </source>
</evidence>
<protein>
    <recommendedName>
        <fullName evidence="8">DUF3496 domain-containing protein</fullName>
    </recommendedName>
</protein>
<dbReference type="GeneTree" id="ENSGT00940000162459"/>
<dbReference type="EMBL" id="AAQR03178906">
    <property type="status" value="NOT_ANNOTATED_CDS"/>
    <property type="molecule type" value="Genomic_DNA"/>
</dbReference>
<dbReference type="Ensembl" id="ENSOGAT00000029499.1">
    <property type="protein sequence ID" value="ENSOGAP00000019458.1"/>
    <property type="gene ID" value="ENSOGAG00000024982.1"/>
</dbReference>
<dbReference type="Pfam" id="PF12001">
    <property type="entry name" value="DUF3496"/>
    <property type="match status" value="1"/>
</dbReference>
<feature type="coiled-coil region" evidence="2">
    <location>
        <begin position="157"/>
        <end position="184"/>
    </location>
</feature>